<comment type="caution">
    <text evidence="5">Lacks conserved residue(s) required for the propagation of feature annotation.</text>
</comment>
<comment type="subcellular location">
    <subcellularLocation>
        <location evidence="5">Cell membrane</location>
        <topology evidence="5">Multi-pass membrane protein</topology>
    </subcellularLocation>
    <subcellularLocation>
        <location evidence="1">Membrane</location>
        <topology evidence="1">Multi-pass membrane protein</topology>
    </subcellularLocation>
</comment>
<feature type="transmembrane region" description="Helical" evidence="5">
    <location>
        <begin position="29"/>
        <end position="54"/>
    </location>
</feature>
<evidence type="ECO:0000313" key="7">
    <source>
        <dbReference type="Proteomes" id="UP000063919"/>
    </source>
</evidence>
<keyword evidence="4 5" id="KW-0472">Membrane</keyword>
<keyword evidence="5" id="KW-1003">Cell membrane</keyword>
<evidence type="ECO:0000256" key="1">
    <source>
        <dbReference type="ARBA" id="ARBA00004141"/>
    </source>
</evidence>
<evidence type="ECO:0000256" key="4">
    <source>
        <dbReference type="ARBA" id="ARBA00023136"/>
    </source>
</evidence>
<protein>
    <recommendedName>
        <fullName evidence="5">Probable membrane transporter protein</fullName>
    </recommendedName>
</protein>
<dbReference type="STRING" id="362837.SCANT_v1c00610"/>
<dbReference type="KEGG" id="scj:SCANT_v1c00610"/>
<dbReference type="Pfam" id="PF01925">
    <property type="entry name" value="TauE"/>
    <property type="match status" value="1"/>
</dbReference>
<dbReference type="PANTHER" id="PTHR43483:SF3">
    <property type="entry name" value="MEMBRANE TRANSPORTER PROTEIN HI_0806-RELATED"/>
    <property type="match status" value="1"/>
</dbReference>
<dbReference type="EMBL" id="CP012622">
    <property type="protein sequence ID" value="ALD65971.1"/>
    <property type="molecule type" value="Genomic_DNA"/>
</dbReference>
<proteinExistence type="inferred from homology"/>
<name>A0A0M4JRU8_9MOLU</name>
<dbReference type="PATRIC" id="fig|362837.3.peg.61"/>
<keyword evidence="7" id="KW-1185">Reference proteome</keyword>
<dbReference type="PANTHER" id="PTHR43483">
    <property type="entry name" value="MEMBRANE TRANSPORTER PROTEIN HI_0806-RELATED"/>
    <property type="match status" value="1"/>
</dbReference>
<feature type="transmembrane region" description="Helical" evidence="5">
    <location>
        <begin position="280"/>
        <end position="301"/>
    </location>
</feature>
<keyword evidence="2 5" id="KW-0812">Transmembrane</keyword>
<keyword evidence="3 5" id="KW-1133">Transmembrane helix</keyword>
<evidence type="ECO:0000256" key="5">
    <source>
        <dbReference type="RuleBase" id="RU363041"/>
    </source>
</evidence>
<sequence length="380" mass="42083">MRKEDIKVNEEEAQLLLSSQEHKKKFARWMLFFSIAMVATVISILINYLVFFPWQNPGKVIWQGEQLIAFIICIFLLLSAVVFSIIYFWFTLKVKHDDINQKEKAILAIGFTGGFTDTIGVGSFGVITGLLKGTKAIKDDTKLPGTLNVALGVSALIESALFVGSIQVNIATLLILVIAIICGTFVGSLFVSKIKDQTSIKIIMGVALFFVAILMILTHPQVNVISTSNIGDKTSLMDKPWRIIVGTIVFFFLGMIQSFGIGLYAPAMATLSFLGLQQEVVFPIMACGSALCMLPAAHTFIKRKKYLQQTSNLIMISAIFGVVCSFLLIFVGLQMGAGMDKRTFDIVLKWLAIAVIFYVSISMLVEFYLIKKRQKINKGE</sequence>
<evidence type="ECO:0000256" key="2">
    <source>
        <dbReference type="ARBA" id="ARBA00022692"/>
    </source>
</evidence>
<feature type="transmembrane region" description="Helical" evidence="5">
    <location>
        <begin position="104"/>
        <end position="131"/>
    </location>
</feature>
<dbReference type="GO" id="GO:0005886">
    <property type="term" value="C:plasma membrane"/>
    <property type="evidence" value="ECO:0007669"/>
    <property type="project" value="UniProtKB-SubCell"/>
</dbReference>
<evidence type="ECO:0000256" key="3">
    <source>
        <dbReference type="ARBA" id="ARBA00022989"/>
    </source>
</evidence>
<feature type="transmembrane region" description="Helical" evidence="5">
    <location>
        <begin position="202"/>
        <end position="222"/>
    </location>
</feature>
<dbReference type="RefSeq" id="WP_053945750.1">
    <property type="nucleotide sequence ID" value="NZ_CP012622.1"/>
</dbReference>
<evidence type="ECO:0000313" key="6">
    <source>
        <dbReference type="EMBL" id="ALD65971.1"/>
    </source>
</evidence>
<feature type="transmembrane region" description="Helical" evidence="5">
    <location>
        <begin position="243"/>
        <end position="265"/>
    </location>
</feature>
<organism evidence="6 7">
    <name type="scientific">Spiroplasma cantharicola</name>
    <dbReference type="NCBI Taxonomy" id="362837"/>
    <lineage>
        <taxon>Bacteria</taxon>
        <taxon>Bacillati</taxon>
        <taxon>Mycoplasmatota</taxon>
        <taxon>Mollicutes</taxon>
        <taxon>Entomoplasmatales</taxon>
        <taxon>Spiroplasmataceae</taxon>
        <taxon>Spiroplasma</taxon>
    </lineage>
</organism>
<dbReference type="AlphaFoldDB" id="A0A0M4JRU8"/>
<dbReference type="Proteomes" id="UP000063919">
    <property type="component" value="Chromosome"/>
</dbReference>
<accession>A0A0M4JRU8</accession>
<feature type="transmembrane region" description="Helical" evidence="5">
    <location>
        <begin position="143"/>
        <end position="163"/>
    </location>
</feature>
<gene>
    <name evidence="6" type="ORF">SCANT_v1c00610</name>
</gene>
<feature type="transmembrane region" description="Helical" evidence="5">
    <location>
        <begin position="347"/>
        <end position="370"/>
    </location>
</feature>
<feature type="transmembrane region" description="Helical" evidence="5">
    <location>
        <begin position="313"/>
        <end position="335"/>
    </location>
</feature>
<comment type="similarity">
    <text evidence="5">Belongs to the 4-toluene sulfonate uptake permease (TSUP) (TC 2.A.102) family.</text>
</comment>
<dbReference type="OrthoDB" id="357960at2"/>
<feature type="transmembrane region" description="Helical" evidence="5">
    <location>
        <begin position="66"/>
        <end position="92"/>
    </location>
</feature>
<feature type="transmembrane region" description="Helical" evidence="5">
    <location>
        <begin position="170"/>
        <end position="190"/>
    </location>
</feature>
<reference evidence="6 7" key="1">
    <citation type="journal article" date="2015" name="Genome Announc.">
        <title>Complete Genome Sequence of Spiroplasma cantharicola CC-1T (DSM 21588), a Bacterium Isolated from Soldier Beetle (Cantharis carolinus).</title>
        <authorList>
            <person name="Lo W.S."/>
            <person name="Liu P.Y."/>
            <person name="Kuo C.H."/>
        </authorList>
    </citation>
    <scope>NUCLEOTIDE SEQUENCE [LARGE SCALE GENOMIC DNA]</scope>
    <source>
        <strain evidence="6 7">CC-1</strain>
    </source>
</reference>
<dbReference type="InterPro" id="IPR002781">
    <property type="entry name" value="TM_pro_TauE-like"/>
</dbReference>